<feature type="compositionally biased region" description="Low complexity" evidence="1">
    <location>
        <begin position="30"/>
        <end position="43"/>
    </location>
</feature>
<reference evidence="3" key="1">
    <citation type="journal article" date="2019" name="Int. J. Syst. Evol. Microbiol.">
        <title>The Global Catalogue of Microorganisms (GCM) 10K type strain sequencing project: providing services to taxonomists for standard genome sequencing and annotation.</title>
        <authorList>
            <consortium name="The Broad Institute Genomics Platform"/>
            <consortium name="The Broad Institute Genome Sequencing Center for Infectious Disease"/>
            <person name="Wu L."/>
            <person name="Ma J."/>
        </authorList>
    </citation>
    <scope>NUCLEOTIDE SEQUENCE [LARGE SCALE GENOMIC DNA]</scope>
    <source>
        <strain evidence="3">JCM 19173</strain>
    </source>
</reference>
<gene>
    <name evidence="2" type="ORF">GCM10010844_28660</name>
</gene>
<proteinExistence type="predicted"/>
<name>A0ABQ2FMF7_9DEIO</name>
<organism evidence="2 3">
    <name type="scientific">Deinococcus radiotolerans</name>
    <dbReference type="NCBI Taxonomy" id="1309407"/>
    <lineage>
        <taxon>Bacteria</taxon>
        <taxon>Thermotogati</taxon>
        <taxon>Deinococcota</taxon>
        <taxon>Deinococci</taxon>
        <taxon>Deinococcales</taxon>
        <taxon>Deinococcaceae</taxon>
        <taxon>Deinococcus</taxon>
    </lineage>
</organism>
<dbReference type="EMBL" id="BMPE01000009">
    <property type="protein sequence ID" value="GGL08152.1"/>
    <property type="molecule type" value="Genomic_DNA"/>
</dbReference>
<evidence type="ECO:0000313" key="3">
    <source>
        <dbReference type="Proteomes" id="UP000604341"/>
    </source>
</evidence>
<evidence type="ECO:0000256" key="1">
    <source>
        <dbReference type="SAM" id="MobiDB-lite"/>
    </source>
</evidence>
<keyword evidence="3" id="KW-1185">Reference proteome</keyword>
<feature type="compositionally biased region" description="Polar residues" evidence="1">
    <location>
        <begin position="44"/>
        <end position="54"/>
    </location>
</feature>
<dbReference type="Proteomes" id="UP000604341">
    <property type="component" value="Unassembled WGS sequence"/>
</dbReference>
<comment type="caution">
    <text evidence="2">The sequence shown here is derived from an EMBL/GenBank/DDBJ whole genome shotgun (WGS) entry which is preliminary data.</text>
</comment>
<accession>A0ABQ2FMF7</accession>
<feature type="region of interest" description="Disordered" evidence="1">
    <location>
        <begin position="1"/>
        <end position="55"/>
    </location>
</feature>
<protein>
    <submittedName>
        <fullName evidence="2">Uncharacterized protein</fullName>
    </submittedName>
</protein>
<sequence length="84" mass="8557">MQVQSAPDQGSAFHFTLPAAAERCREKPGEPSGAGPSRRPSGSTGQRWTDTTGLTVGEDGMITVESGLGTAQTDLSSPAGLPSI</sequence>
<evidence type="ECO:0000313" key="2">
    <source>
        <dbReference type="EMBL" id="GGL08152.1"/>
    </source>
</evidence>